<sequence length="196" mass="22859">MKKFKFPWYTGFIVAGLIFVTGMGTIVVHFTHHDVMDKRQLVMAPGTEKVHFHKPGDYAIFYEYHVQKRNLGFIYIENAQKFLDVPALLEIRIWRDSDGQPIPLKEDSSMTYTERDYKGESLYSFKVQHEGVYHIQTTVQESENLQPLSLAIIYDFSGFLIDQLVRMGITLLLTAPFGVLSLIQYWRMNRTKTQQV</sequence>
<evidence type="ECO:0000313" key="3">
    <source>
        <dbReference type="Proteomes" id="UP001597497"/>
    </source>
</evidence>
<dbReference type="RefSeq" id="WP_379930637.1">
    <property type="nucleotide sequence ID" value="NZ_JBHUMM010000043.1"/>
</dbReference>
<keyword evidence="1" id="KW-0812">Transmembrane</keyword>
<evidence type="ECO:0000256" key="1">
    <source>
        <dbReference type="SAM" id="Phobius"/>
    </source>
</evidence>
<keyword evidence="1" id="KW-0472">Membrane</keyword>
<keyword evidence="3" id="KW-1185">Reference proteome</keyword>
<reference evidence="3" key="1">
    <citation type="journal article" date="2019" name="Int. J. Syst. Evol. Microbiol.">
        <title>The Global Catalogue of Microorganisms (GCM) 10K type strain sequencing project: providing services to taxonomists for standard genome sequencing and annotation.</title>
        <authorList>
            <consortium name="The Broad Institute Genomics Platform"/>
            <consortium name="The Broad Institute Genome Sequencing Center for Infectious Disease"/>
            <person name="Wu L."/>
            <person name="Ma J."/>
        </authorList>
    </citation>
    <scope>NUCLEOTIDE SEQUENCE [LARGE SCALE GENOMIC DNA]</scope>
    <source>
        <strain evidence="3">KCTC 33676</strain>
    </source>
</reference>
<feature type="transmembrane region" description="Helical" evidence="1">
    <location>
        <begin position="164"/>
        <end position="186"/>
    </location>
</feature>
<evidence type="ECO:0000313" key="2">
    <source>
        <dbReference type="EMBL" id="MFD2673081.1"/>
    </source>
</evidence>
<protein>
    <recommendedName>
        <fullName evidence="4">DUF3592 domain-containing protein</fullName>
    </recommendedName>
</protein>
<comment type="caution">
    <text evidence="2">The sequence shown here is derived from an EMBL/GenBank/DDBJ whole genome shotgun (WGS) entry which is preliminary data.</text>
</comment>
<proteinExistence type="predicted"/>
<evidence type="ECO:0008006" key="4">
    <source>
        <dbReference type="Google" id="ProtNLM"/>
    </source>
</evidence>
<feature type="transmembrane region" description="Helical" evidence="1">
    <location>
        <begin position="6"/>
        <end position="30"/>
    </location>
</feature>
<name>A0ABW5RDD5_9BACL</name>
<dbReference type="Proteomes" id="UP001597497">
    <property type="component" value="Unassembled WGS sequence"/>
</dbReference>
<dbReference type="EMBL" id="JBHUMM010000043">
    <property type="protein sequence ID" value="MFD2673081.1"/>
    <property type="molecule type" value="Genomic_DNA"/>
</dbReference>
<gene>
    <name evidence="2" type="ORF">ACFSUC_16035</name>
</gene>
<organism evidence="2 3">
    <name type="scientific">Marinicrinis sediminis</name>
    <dbReference type="NCBI Taxonomy" id="1652465"/>
    <lineage>
        <taxon>Bacteria</taxon>
        <taxon>Bacillati</taxon>
        <taxon>Bacillota</taxon>
        <taxon>Bacilli</taxon>
        <taxon>Bacillales</taxon>
        <taxon>Paenibacillaceae</taxon>
    </lineage>
</organism>
<accession>A0ABW5RDD5</accession>
<keyword evidence="1" id="KW-1133">Transmembrane helix</keyword>